<proteinExistence type="predicted"/>
<dbReference type="EnsemblPlants" id="Pp3c7_26680V3.2">
    <property type="protein sequence ID" value="Pp3c7_26680V3.2"/>
    <property type="gene ID" value="Pp3c7_26680"/>
</dbReference>
<name>A0A7I4FTP5_PHYPA</name>
<reference evidence="1 2" key="2">
    <citation type="journal article" date="2018" name="Plant J.">
        <title>The Physcomitrella patens chromosome-scale assembly reveals moss genome structure and evolution.</title>
        <authorList>
            <person name="Lang D."/>
            <person name="Ullrich K.K."/>
            <person name="Murat F."/>
            <person name="Fuchs J."/>
            <person name="Jenkins J."/>
            <person name="Haas F.B."/>
            <person name="Piednoel M."/>
            <person name="Gundlach H."/>
            <person name="Van Bel M."/>
            <person name="Meyberg R."/>
            <person name="Vives C."/>
            <person name="Morata J."/>
            <person name="Symeonidi A."/>
            <person name="Hiss M."/>
            <person name="Muchero W."/>
            <person name="Kamisugi Y."/>
            <person name="Saleh O."/>
            <person name="Blanc G."/>
            <person name="Decker E.L."/>
            <person name="van Gessel N."/>
            <person name="Grimwood J."/>
            <person name="Hayes R.D."/>
            <person name="Graham S.W."/>
            <person name="Gunter L.E."/>
            <person name="McDaniel S.F."/>
            <person name="Hoernstein S.N.W."/>
            <person name="Larsson A."/>
            <person name="Li F.W."/>
            <person name="Perroud P.F."/>
            <person name="Phillips J."/>
            <person name="Ranjan P."/>
            <person name="Rokshar D.S."/>
            <person name="Rothfels C.J."/>
            <person name="Schneider L."/>
            <person name="Shu S."/>
            <person name="Stevenson D.W."/>
            <person name="Thummler F."/>
            <person name="Tillich M."/>
            <person name="Villarreal Aguilar J.C."/>
            <person name="Widiez T."/>
            <person name="Wong G.K."/>
            <person name="Wymore A."/>
            <person name="Zhang Y."/>
            <person name="Zimmer A.D."/>
            <person name="Quatrano R.S."/>
            <person name="Mayer K.F.X."/>
            <person name="Goodstein D."/>
            <person name="Casacuberta J.M."/>
            <person name="Vandepoele K."/>
            <person name="Reski R."/>
            <person name="Cuming A.C."/>
            <person name="Tuskan G.A."/>
            <person name="Maumus F."/>
            <person name="Salse J."/>
            <person name="Schmutz J."/>
            <person name="Rensing S.A."/>
        </authorList>
    </citation>
    <scope>NUCLEOTIDE SEQUENCE [LARGE SCALE GENOMIC DNA]</scope>
    <source>
        <strain evidence="1 2">cv. Gransden 2004</strain>
    </source>
</reference>
<dbReference type="AlphaFoldDB" id="A0A7I4FTP5"/>
<evidence type="ECO:0000313" key="1">
    <source>
        <dbReference type="EnsemblPlants" id="Pp3c7_26680V3.2"/>
    </source>
</evidence>
<sequence>MHDDDERVVFEAAEGEEVKFQATSY</sequence>
<dbReference type="EMBL" id="ABEU02000007">
    <property type="status" value="NOT_ANNOTATED_CDS"/>
    <property type="molecule type" value="Genomic_DNA"/>
</dbReference>
<protein>
    <submittedName>
        <fullName evidence="1">Uncharacterized protein</fullName>
    </submittedName>
</protein>
<reference evidence="1 2" key="1">
    <citation type="journal article" date="2008" name="Science">
        <title>The Physcomitrella genome reveals evolutionary insights into the conquest of land by plants.</title>
        <authorList>
            <person name="Rensing S."/>
            <person name="Lang D."/>
            <person name="Zimmer A."/>
            <person name="Terry A."/>
            <person name="Salamov A."/>
            <person name="Shapiro H."/>
            <person name="Nishiyama T."/>
            <person name="Perroud P.-F."/>
            <person name="Lindquist E."/>
            <person name="Kamisugi Y."/>
            <person name="Tanahashi T."/>
            <person name="Sakakibara K."/>
            <person name="Fujita T."/>
            <person name="Oishi K."/>
            <person name="Shin-I T."/>
            <person name="Kuroki Y."/>
            <person name="Toyoda A."/>
            <person name="Suzuki Y."/>
            <person name="Hashimoto A."/>
            <person name="Yamaguchi K."/>
            <person name="Sugano A."/>
            <person name="Kohara Y."/>
            <person name="Fujiyama A."/>
            <person name="Anterola A."/>
            <person name="Aoki S."/>
            <person name="Ashton N."/>
            <person name="Barbazuk W.B."/>
            <person name="Barker E."/>
            <person name="Bennetzen J."/>
            <person name="Bezanilla M."/>
            <person name="Blankenship R."/>
            <person name="Cho S.H."/>
            <person name="Dutcher S."/>
            <person name="Estelle M."/>
            <person name="Fawcett J.A."/>
            <person name="Gundlach H."/>
            <person name="Hanada K."/>
            <person name="Heyl A."/>
            <person name="Hicks K.A."/>
            <person name="Hugh J."/>
            <person name="Lohr M."/>
            <person name="Mayer K."/>
            <person name="Melkozernov A."/>
            <person name="Murata T."/>
            <person name="Nelson D."/>
            <person name="Pils B."/>
            <person name="Prigge M."/>
            <person name="Reiss B."/>
            <person name="Renner T."/>
            <person name="Rombauts S."/>
            <person name="Rushton P."/>
            <person name="Sanderfoot A."/>
            <person name="Schween G."/>
            <person name="Shiu S.-H."/>
            <person name="Stueber K."/>
            <person name="Theodoulou F.L."/>
            <person name="Tu H."/>
            <person name="Van de Peer Y."/>
            <person name="Verrier P.J."/>
            <person name="Waters E."/>
            <person name="Wood A."/>
            <person name="Yang L."/>
            <person name="Cove D."/>
            <person name="Cuming A."/>
            <person name="Hasebe M."/>
            <person name="Lucas S."/>
            <person name="Mishler D.B."/>
            <person name="Reski R."/>
            <person name="Grigoriev I."/>
            <person name="Quatrano R.S."/>
            <person name="Boore J.L."/>
        </authorList>
    </citation>
    <scope>NUCLEOTIDE SEQUENCE [LARGE SCALE GENOMIC DNA]</scope>
    <source>
        <strain evidence="1 2">cv. Gransden 2004</strain>
    </source>
</reference>
<reference evidence="1" key="3">
    <citation type="submission" date="2020-12" db="UniProtKB">
        <authorList>
            <consortium name="EnsemblPlants"/>
        </authorList>
    </citation>
    <scope>IDENTIFICATION</scope>
</reference>
<keyword evidence="2" id="KW-1185">Reference proteome</keyword>
<dbReference type="Gramene" id="Pp3c7_26680V3.2">
    <property type="protein sequence ID" value="Pp3c7_26680V3.2"/>
    <property type="gene ID" value="Pp3c7_26680"/>
</dbReference>
<evidence type="ECO:0000313" key="2">
    <source>
        <dbReference type="Proteomes" id="UP000006727"/>
    </source>
</evidence>
<dbReference type="Proteomes" id="UP000006727">
    <property type="component" value="Chromosome 7"/>
</dbReference>
<accession>A0A7I4FTP5</accession>
<organism evidence="1 2">
    <name type="scientific">Physcomitrium patens</name>
    <name type="common">Spreading-leaved earth moss</name>
    <name type="synonym">Physcomitrella patens</name>
    <dbReference type="NCBI Taxonomy" id="3218"/>
    <lineage>
        <taxon>Eukaryota</taxon>
        <taxon>Viridiplantae</taxon>
        <taxon>Streptophyta</taxon>
        <taxon>Embryophyta</taxon>
        <taxon>Bryophyta</taxon>
        <taxon>Bryophytina</taxon>
        <taxon>Bryopsida</taxon>
        <taxon>Funariidae</taxon>
        <taxon>Funariales</taxon>
        <taxon>Funariaceae</taxon>
        <taxon>Physcomitrium</taxon>
    </lineage>
</organism>